<evidence type="ECO:0000256" key="7">
    <source>
        <dbReference type="ARBA" id="ARBA00022840"/>
    </source>
</evidence>
<dbReference type="PIRSF" id="PIRSF003167">
    <property type="entry name" value="STHK_NarX/NarQ"/>
    <property type="match status" value="1"/>
</dbReference>
<dbReference type="Pfam" id="PF02518">
    <property type="entry name" value="HATPase_c"/>
    <property type="match status" value="1"/>
</dbReference>
<keyword evidence="6 9" id="KW-0418">Kinase</keyword>
<feature type="domain" description="HAMP" evidence="13">
    <location>
        <begin position="187"/>
        <end position="239"/>
    </location>
</feature>
<dbReference type="CDD" id="cd16917">
    <property type="entry name" value="HATPase_UhpB-NarQ-NarX-like"/>
    <property type="match status" value="1"/>
</dbReference>
<dbReference type="Proteomes" id="UP001301869">
    <property type="component" value="Chromosome"/>
</dbReference>
<evidence type="ECO:0000256" key="8">
    <source>
        <dbReference type="ARBA" id="ARBA00023012"/>
    </source>
</evidence>
<dbReference type="Gene3D" id="1.20.5.1930">
    <property type="match status" value="1"/>
</dbReference>
<comment type="catalytic activity">
    <reaction evidence="1 9">
        <text>ATP + protein L-histidine = ADP + protein N-phospho-L-histidine.</text>
        <dbReference type="EC" id="2.7.13.3"/>
    </reaction>
</comment>
<feature type="transmembrane region" description="Helical" evidence="11">
    <location>
        <begin position="160"/>
        <end position="183"/>
    </location>
</feature>
<proteinExistence type="predicted"/>
<evidence type="ECO:0000256" key="3">
    <source>
        <dbReference type="ARBA" id="ARBA00022553"/>
    </source>
</evidence>
<comment type="subcellular location">
    <subcellularLocation>
        <location evidence="9">Cell inner membrane</location>
    </subcellularLocation>
    <subcellularLocation>
        <location evidence="2">Membrane</location>
    </subcellularLocation>
</comment>
<dbReference type="InterPro" id="IPR016380">
    <property type="entry name" value="Sig_transdc_His_kin_NarX/NarQ"/>
</dbReference>
<dbReference type="Pfam" id="PF07730">
    <property type="entry name" value="HisKA_3"/>
    <property type="match status" value="1"/>
</dbReference>
<evidence type="ECO:0000256" key="6">
    <source>
        <dbReference type="ARBA" id="ARBA00022777"/>
    </source>
</evidence>
<gene>
    <name evidence="14" type="ORF">P1P91_09180</name>
</gene>
<dbReference type="InterPro" id="IPR005467">
    <property type="entry name" value="His_kinase_dom"/>
</dbReference>
<dbReference type="CDD" id="cd06225">
    <property type="entry name" value="HAMP"/>
    <property type="match status" value="1"/>
</dbReference>
<dbReference type="InterPro" id="IPR029016">
    <property type="entry name" value="GAF-like_dom_sf"/>
</dbReference>
<keyword evidence="15" id="KW-1185">Reference proteome</keyword>
<keyword evidence="11" id="KW-0812">Transmembrane</keyword>
<keyword evidence="4 9" id="KW-0808">Transferase</keyword>
<dbReference type="GO" id="GO:0016301">
    <property type="term" value="F:kinase activity"/>
    <property type="evidence" value="ECO:0007669"/>
    <property type="project" value="UniProtKB-KW"/>
</dbReference>
<accession>A0ABY9YW00</accession>
<reference evidence="14 15" key="1">
    <citation type="submission" date="2023-03" db="EMBL/GenBank/DDBJ databases">
        <title>Halomonas sp. nov., isolated from Korean tranditional fermented seafood 'Jeotgal'.</title>
        <authorList>
            <person name="Kim B."/>
            <person name="Shin N.-R."/>
        </authorList>
    </citation>
    <scope>NUCLEOTIDE SEQUENCE [LARGE SCALE GENOMIC DNA]</scope>
    <source>
        <strain evidence="14 15">SG2L-4</strain>
    </source>
</reference>
<keyword evidence="7 9" id="KW-0067">ATP-binding</keyword>
<dbReference type="InterPro" id="IPR042295">
    <property type="entry name" value="NarX-like_N_sf"/>
</dbReference>
<dbReference type="Gene3D" id="1.20.120.960">
    <property type="entry name" value="Histidine kinase NarX, sensor domain"/>
    <property type="match status" value="1"/>
</dbReference>
<feature type="transmembrane region" description="Helical" evidence="11">
    <location>
        <begin position="12"/>
        <end position="34"/>
    </location>
</feature>
<dbReference type="InterPro" id="IPR050482">
    <property type="entry name" value="Sensor_HK_TwoCompSys"/>
</dbReference>
<dbReference type="Pfam" id="PF00672">
    <property type="entry name" value="HAMP"/>
    <property type="match status" value="1"/>
</dbReference>
<evidence type="ECO:0000259" key="12">
    <source>
        <dbReference type="PROSITE" id="PS50109"/>
    </source>
</evidence>
<dbReference type="PANTHER" id="PTHR24421">
    <property type="entry name" value="NITRATE/NITRITE SENSOR PROTEIN NARX-RELATED"/>
    <property type="match status" value="1"/>
</dbReference>
<dbReference type="PANTHER" id="PTHR24421:SF10">
    <property type="entry name" value="NITRATE_NITRITE SENSOR PROTEIN NARQ"/>
    <property type="match status" value="1"/>
</dbReference>
<keyword evidence="8 9" id="KW-0902">Two-component regulatory system</keyword>
<keyword evidence="3" id="KW-0597">Phosphoprotein</keyword>
<evidence type="ECO:0000256" key="2">
    <source>
        <dbReference type="ARBA" id="ARBA00004370"/>
    </source>
</evidence>
<keyword evidence="10" id="KW-0175">Coiled coil</keyword>
<dbReference type="RefSeq" id="WP_311882130.1">
    <property type="nucleotide sequence ID" value="NZ_CP119391.1"/>
</dbReference>
<feature type="domain" description="Histidine kinase" evidence="12">
    <location>
        <begin position="415"/>
        <end position="611"/>
    </location>
</feature>
<evidence type="ECO:0000256" key="11">
    <source>
        <dbReference type="SAM" id="Phobius"/>
    </source>
</evidence>
<dbReference type="SUPFAM" id="SSF55874">
    <property type="entry name" value="ATPase domain of HSP90 chaperone/DNA topoisomerase II/histidine kinase"/>
    <property type="match status" value="1"/>
</dbReference>
<dbReference type="PROSITE" id="PS50885">
    <property type="entry name" value="HAMP"/>
    <property type="match status" value="1"/>
</dbReference>
<dbReference type="PROSITE" id="PS50109">
    <property type="entry name" value="HIS_KIN"/>
    <property type="match status" value="1"/>
</dbReference>
<evidence type="ECO:0000259" key="13">
    <source>
        <dbReference type="PROSITE" id="PS50885"/>
    </source>
</evidence>
<dbReference type="InterPro" id="IPR011712">
    <property type="entry name" value="Sig_transdc_His_kin_sub3_dim/P"/>
</dbReference>
<dbReference type="EC" id="2.7.13.3" evidence="9"/>
<dbReference type="EMBL" id="CP119391">
    <property type="protein sequence ID" value="WNK19053.1"/>
    <property type="molecule type" value="Genomic_DNA"/>
</dbReference>
<feature type="coiled-coil region" evidence="10">
    <location>
        <begin position="231"/>
        <end position="258"/>
    </location>
</feature>
<keyword evidence="9" id="KW-1003">Cell membrane</keyword>
<evidence type="ECO:0000313" key="15">
    <source>
        <dbReference type="Proteomes" id="UP001301869"/>
    </source>
</evidence>
<evidence type="ECO:0000256" key="10">
    <source>
        <dbReference type="SAM" id="Coils"/>
    </source>
</evidence>
<dbReference type="Gene3D" id="3.30.565.10">
    <property type="entry name" value="Histidine kinase-like ATPase, C-terminal domain"/>
    <property type="match status" value="1"/>
</dbReference>
<dbReference type="SUPFAM" id="SSF55781">
    <property type="entry name" value="GAF domain-like"/>
    <property type="match status" value="1"/>
</dbReference>
<sequence length="620" mass="68932">MNALRHSLVARIVAYLVLISGLALASIGLTVIMANSTQGNAAAINEAGALRLAGARIIHALSLADAEPLDRVLALEKRLESSTLEARSHYGVIGRQAANDINAALERLRDRFHRHVVPAVDAAENAGREQQARATARLNAYIREVDRFVTLRARTTESRIGLMSSIQVLFLGLIALLLVVALVDMQRSLARPVRRLMALSRQFSQRRFDGRSHFTSRNEIGKLGRTLDHMAAELDASYQALEDRVAQKTAELERHNRALQIIHDSSHALYGGGNDLCASAAPMLRRLENVLNIGPIVLSLHNEHDGTDMEILATHSPERPLYCRDLDCFACLGTDDAASRDRHIPLVDANARALVLPMVAGHLTLGYLTVSYLEAPGPSTHRLLNTLADQLATAIYLEQRIEEQQQLSLIKERTIIARELHDSLAQSLSYLKMQVARLERMQAKGLPAERQTQVIGDLREGLNSAYRQLRELLTTFRLSLDKSGLQPALEQTVEEFSERLGFPIELVYQVPPHLLSANEEVHLLQITREALANTVKHAHAHWARVSLTFRQARLQLAIEDDGIGLAHDDSPPMHYGLVIMRDRARHIDARLDLHNRPGGGTEVHLDMTPQADRLIKEESL</sequence>
<dbReference type="SMART" id="SM00304">
    <property type="entry name" value="HAMP"/>
    <property type="match status" value="1"/>
</dbReference>
<keyword evidence="9" id="KW-0997">Cell inner membrane</keyword>
<keyword evidence="11" id="KW-1133">Transmembrane helix</keyword>
<dbReference type="Gene3D" id="6.10.340.10">
    <property type="match status" value="1"/>
</dbReference>
<organism evidence="14 15">
    <name type="scientific">Halomonas piscis</name>
    <dbReference type="NCBI Taxonomy" id="3031727"/>
    <lineage>
        <taxon>Bacteria</taxon>
        <taxon>Pseudomonadati</taxon>
        <taxon>Pseudomonadota</taxon>
        <taxon>Gammaproteobacteria</taxon>
        <taxon>Oceanospirillales</taxon>
        <taxon>Halomonadaceae</taxon>
        <taxon>Halomonas</taxon>
    </lineage>
</organism>
<dbReference type="InterPro" id="IPR036890">
    <property type="entry name" value="HATPase_C_sf"/>
</dbReference>
<dbReference type="SMART" id="SM00387">
    <property type="entry name" value="HATPase_c"/>
    <property type="match status" value="1"/>
</dbReference>
<protein>
    <recommendedName>
        <fullName evidence="9">Sensor protein</fullName>
        <ecNumber evidence="9">2.7.13.3</ecNumber>
    </recommendedName>
</protein>
<evidence type="ECO:0000256" key="1">
    <source>
        <dbReference type="ARBA" id="ARBA00000085"/>
    </source>
</evidence>
<keyword evidence="9 11" id="KW-0472">Membrane</keyword>
<evidence type="ECO:0000313" key="14">
    <source>
        <dbReference type="EMBL" id="WNK19053.1"/>
    </source>
</evidence>
<evidence type="ECO:0000256" key="4">
    <source>
        <dbReference type="ARBA" id="ARBA00022679"/>
    </source>
</evidence>
<keyword evidence="5 9" id="KW-0547">Nucleotide-binding</keyword>
<evidence type="ECO:0000256" key="5">
    <source>
        <dbReference type="ARBA" id="ARBA00022741"/>
    </source>
</evidence>
<name>A0ABY9YW00_9GAMM</name>
<dbReference type="SUPFAM" id="SSF158472">
    <property type="entry name" value="HAMP domain-like"/>
    <property type="match status" value="1"/>
</dbReference>
<dbReference type="InterPro" id="IPR003594">
    <property type="entry name" value="HATPase_dom"/>
</dbReference>
<dbReference type="Gene3D" id="3.30.450.40">
    <property type="match status" value="1"/>
</dbReference>
<evidence type="ECO:0000256" key="9">
    <source>
        <dbReference type="PIRNR" id="PIRNR003167"/>
    </source>
</evidence>
<dbReference type="InterPro" id="IPR003660">
    <property type="entry name" value="HAMP_dom"/>
</dbReference>